<name>A0ABP8QXR4_9SPHI</name>
<dbReference type="Pfam" id="PF00196">
    <property type="entry name" value="GerE"/>
    <property type="match status" value="1"/>
</dbReference>
<evidence type="ECO:0000256" key="1">
    <source>
        <dbReference type="ARBA" id="ARBA00023015"/>
    </source>
</evidence>
<feature type="domain" description="HTH luxR-type" evidence="4">
    <location>
        <begin position="163"/>
        <end position="228"/>
    </location>
</feature>
<organism evidence="6 7">
    <name type="scientific">Sphingobacterium thermophilum</name>
    <dbReference type="NCBI Taxonomy" id="768534"/>
    <lineage>
        <taxon>Bacteria</taxon>
        <taxon>Pseudomonadati</taxon>
        <taxon>Bacteroidota</taxon>
        <taxon>Sphingobacteriia</taxon>
        <taxon>Sphingobacteriales</taxon>
        <taxon>Sphingobacteriaceae</taxon>
        <taxon>Sphingobacterium</taxon>
    </lineage>
</organism>
<dbReference type="InterPro" id="IPR000014">
    <property type="entry name" value="PAS"/>
</dbReference>
<dbReference type="InterPro" id="IPR013655">
    <property type="entry name" value="PAS_fold_3"/>
</dbReference>
<accession>A0ABP8QXR4</accession>
<dbReference type="InterPro" id="IPR000792">
    <property type="entry name" value="Tscrpt_reg_LuxR_C"/>
</dbReference>
<dbReference type="InterPro" id="IPR016032">
    <property type="entry name" value="Sig_transdc_resp-reg_C-effctor"/>
</dbReference>
<evidence type="ECO:0000259" key="5">
    <source>
        <dbReference type="PROSITE" id="PS50112"/>
    </source>
</evidence>
<dbReference type="CDD" id="cd06170">
    <property type="entry name" value="LuxR_C_like"/>
    <property type="match status" value="1"/>
</dbReference>
<dbReference type="InterPro" id="IPR036388">
    <property type="entry name" value="WH-like_DNA-bd_sf"/>
</dbReference>
<dbReference type="SUPFAM" id="SSF55785">
    <property type="entry name" value="PYP-like sensor domain (PAS domain)"/>
    <property type="match status" value="1"/>
</dbReference>
<dbReference type="PANTHER" id="PTHR44688">
    <property type="entry name" value="DNA-BINDING TRANSCRIPTIONAL ACTIVATOR DEVR_DOSR"/>
    <property type="match status" value="1"/>
</dbReference>
<keyword evidence="7" id="KW-1185">Reference proteome</keyword>
<dbReference type="SMART" id="SM00421">
    <property type="entry name" value="HTH_LUXR"/>
    <property type="match status" value="1"/>
</dbReference>
<dbReference type="PANTHER" id="PTHR44688:SF16">
    <property type="entry name" value="DNA-BINDING TRANSCRIPTIONAL ACTIVATOR DEVR_DOSR"/>
    <property type="match status" value="1"/>
</dbReference>
<keyword evidence="1" id="KW-0805">Transcription regulation</keyword>
<protein>
    <submittedName>
        <fullName evidence="6">Uncharacterized protein</fullName>
    </submittedName>
</protein>
<dbReference type="PRINTS" id="PR00038">
    <property type="entry name" value="HTHLUXR"/>
</dbReference>
<keyword evidence="3" id="KW-0804">Transcription</keyword>
<dbReference type="Pfam" id="PF08447">
    <property type="entry name" value="PAS_3"/>
    <property type="match status" value="1"/>
</dbReference>
<gene>
    <name evidence="6" type="ORF">GCM10023173_07410</name>
</gene>
<reference evidence="7" key="1">
    <citation type="journal article" date="2019" name="Int. J. Syst. Evol. Microbiol.">
        <title>The Global Catalogue of Microorganisms (GCM) 10K type strain sequencing project: providing services to taxonomists for standard genome sequencing and annotation.</title>
        <authorList>
            <consortium name="The Broad Institute Genomics Platform"/>
            <consortium name="The Broad Institute Genome Sequencing Center for Infectious Disease"/>
            <person name="Wu L."/>
            <person name="Ma J."/>
        </authorList>
    </citation>
    <scope>NUCLEOTIDE SEQUENCE [LARGE SCALE GENOMIC DNA]</scope>
    <source>
        <strain evidence="7">JCM 17858</strain>
    </source>
</reference>
<evidence type="ECO:0000256" key="3">
    <source>
        <dbReference type="ARBA" id="ARBA00023163"/>
    </source>
</evidence>
<evidence type="ECO:0000313" key="6">
    <source>
        <dbReference type="EMBL" id="GAA4512769.1"/>
    </source>
</evidence>
<evidence type="ECO:0000259" key="4">
    <source>
        <dbReference type="PROSITE" id="PS50043"/>
    </source>
</evidence>
<keyword evidence="2" id="KW-0238">DNA-binding</keyword>
<dbReference type="Gene3D" id="3.30.450.20">
    <property type="entry name" value="PAS domain"/>
    <property type="match status" value="1"/>
</dbReference>
<proteinExistence type="predicted"/>
<feature type="domain" description="PAS" evidence="5">
    <location>
        <begin position="15"/>
        <end position="92"/>
    </location>
</feature>
<sequence>MQKKFTFKSKKNYKTADKKEESLKSCGSYYLIYDYNSGTISYAHPAFWKITGYDPQIFDIQTLREIIHPDDMEYIIKCEEKDITFKNKLSENQLFNYIFSYSYRIKTASDTYITVRQNSQVLELNPHGEISRCYVSHQLIEEFRTRSEDDYRIYDKAHGSFIEPNTPLKLTKREMEILQLIKEGYNSAEIAEKLCTSKYTIDTHRKNILNKTNSANFIDLIRKLNLYK</sequence>
<evidence type="ECO:0000313" key="7">
    <source>
        <dbReference type="Proteomes" id="UP001500394"/>
    </source>
</evidence>
<dbReference type="SUPFAM" id="SSF46894">
    <property type="entry name" value="C-terminal effector domain of the bipartite response regulators"/>
    <property type="match status" value="1"/>
</dbReference>
<comment type="caution">
    <text evidence="6">The sequence shown here is derived from an EMBL/GenBank/DDBJ whole genome shotgun (WGS) entry which is preliminary data.</text>
</comment>
<dbReference type="PROSITE" id="PS50112">
    <property type="entry name" value="PAS"/>
    <property type="match status" value="1"/>
</dbReference>
<dbReference type="Gene3D" id="1.10.10.10">
    <property type="entry name" value="Winged helix-like DNA-binding domain superfamily/Winged helix DNA-binding domain"/>
    <property type="match status" value="1"/>
</dbReference>
<dbReference type="PROSITE" id="PS50043">
    <property type="entry name" value="HTH_LUXR_2"/>
    <property type="match status" value="1"/>
</dbReference>
<evidence type="ECO:0000256" key="2">
    <source>
        <dbReference type="ARBA" id="ARBA00023125"/>
    </source>
</evidence>
<dbReference type="EMBL" id="BAABGR010000006">
    <property type="protein sequence ID" value="GAA4512769.1"/>
    <property type="molecule type" value="Genomic_DNA"/>
</dbReference>
<dbReference type="InterPro" id="IPR035965">
    <property type="entry name" value="PAS-like_dom_sf"/>
</dbReference>
<dbReference type="RefSeq" id="WP_345064879.1">
    <property type="nucleotide sequence ID" value="NZ_BAABGR010000006.1"/>
</dbReference>
<dbReference type="CDD" id="cd00130">
    <property type="entry name" value="PAS"/>
    <property type="match status" value="1"/>
</dbReference>
<dbReference type="Proteomes" id="UP001500394">
    <property type="component" value="Unassembled WGS sequence"/>
</dbReference>